<evidence type="ECO:0000313" key="3">
    <source>
        <dbReference type="Proteomes" id="UP000320160"/>
    </source>
</evidence>
<proteinExistence type="predicted"/>
<dbReference type="OrthoDB" id="7629232at2"/>
<organism evidence="2 3">
    <name type="scientific">Sphingorhabdus contaminans</name>
    <dbReference type="NCBI Taxonomy" id="1343899"/>
    <lineage>
        <taxon>Bacteria</taxon>
        <taxon>Pseudomonadati</taxon>
        <taxon>Pseudomonadota</taxon>
        <taxon>Alphaproteobacteria</taxon>
        <taxon>Sphingomonadales</taxon>
        <taxon>Sphingomonadaceae</taxon>
        <taxon>Sphingorhabdus</taxon>
    </lineage>
</organism>
<gene>
    <name evidence="2" type="ORF">FOM92_15725</name>
</gene>
<feature type="chain" id="PRO_5022095010" description="Lipoprotein" evidence="1">
    <location>
        <begin position="24"/>
        <end position="177"/>
    </location>
</feature>
<reference evidence="2 3" key="1">
    <citation type="submission" date="2019-07" db="EMBL/GenBank/DDBJ databases">
        <authorList>
            <person name="Park M."/>
        </authorList>
    </citation>
    <scope>NUCLEOTIDE SEQUENCE [LARGE SCALE GENOMIC DNA]</scope>
    <source>
        <strain evidence="2 3">KCTC32445</strain>
    </source>
</reference>
<dbReference type="EMBL" id="VKKU01000002">
    <property type="protein sequence ID" value="TSB02526.1"/>
    <property type="molecule type" value="Genomic_DNA"/>
</dbReference>
<keyword evidence="1" id="KW-0732">Signal</keyword>
<dbReference type="PROSITE" id="PS51257">
    <property type="entry name" value="PROKAR_LIPOPROTEIN"/>
    <property type="match status" value="1"/>
</dbReference>
<evidence type="ECO:0000256" key="1">
    <source>
        <dbReference type="SAM" id="SignalP"/>
    </source>
</evidence>
<accession>A0A553WCW2</accession>
<feature type="signal peptide" evidence="1">
    <location>
        <begin position="1"/>
        <end position="23"/>
    </location>
</feature>
<dbReference type="AlphaFoldDB" id="A0A553WCW2"/>
<protein>
    <recommendedName>
        <fullName evidence="4">Lipoprotein</fullName>
    </recommendedName>
</protein>
<sequence>MKLHYPLCASLLALSACSPPPPAPPPAPVVKPAPVVTPAPPPAPRPSANWLDWPLETGDWVYRRDERGSLALFGATGQNATVTLRCDTTRRRIYLARAGAGQAGRMTVRTSSTLKEFAASPTGATPAYLATEILPTDPILDAMAFSRGRIALEVDGQQSIAIPSWTEITRIVEDCRA</sequence>
<keyword evidence="3" id="KW-1185">Reference proteome</keyword>
<name>A0A553WCW2_9SPHN</name>
<comment type="caution">
    <text evidence="2">The sequence shown here is derived from an EMBL/GenBank/DDBJ whole genome shotgun (WGS) entry which is preliminary data.</text>
</comment>
<evidence type="ECO:0008006" key="4">
    <source>
        <dbReference type="Google" id="ProtNLM"/>
    </source>
</evidence>
<dbReference type="RefSeq" id="WP_143777744.1">
    <property type="nucleotide sequence ID" value="NZ_VKKU01000002.1"/>
</dbReference>
<evidence type="ECO:0000313" key="2">
    <source>
        <dbReference type="EMBL" id="TSB02526.1"/>
    </source>
</evidence>
<dbReference type="Proteomes" id="UP000320160">
    <property type="component" value="Unassembled WGS sequence"/>
</dbReference>